<feature type="transmembrane region" description="Helical" evidence="1">
    <location>
        <begin position="95"/>
        <end position="117"/>
    </location>
</feature>
<dbReference type="RefSeq" id="WP_094408853.1">
    <property type="nucleotide sequence ID" value="NZ_BMJZ01000001.1"/>
</dbReference>
<evidence type="ECO:0000259" key="3">
    <source>
        <dbReference type="Pfam" id="PF21001"/>
    </source>
</evidence>
<keyword evidence="1" id="KW-1133">Transmembrane helix</keyword>
<evidence type="ECO:0000313" key="4">
    <source>
        <dbReference type="EMBL" id="OYQ18590.1"/>
    </source>
</evidence>
<organism evidence="4 5">
    <name type="scientific">Elstera cyanobacteriorum</name>
    <dbReference type="NCBI Taxonomy" id="2022747"/>
    <lineage>
        <taxon>Bacteria</taxon>
        <taxon>Pseudomonadati</taxon>
        <taxon>Pseudomonadota</taxon>
        <taxon>Alphaproteobacteria</taxon>
        <taxon>Rhodospirillales</taxon>
        <taxon>Rhodospirillaceae</taxon>
        <taxon>Elstera</taxon>
    </lineage>
</organism>
<keyword evidence="5" id="KW-1185">Reference proteome</keyword>
<dbReference type="OrthoDB" id="5421421at2"/>
<evidence type="ECO:0000256" key="1">
    <source>
        <dbReference type="SAM" id="Phobius"/>
    </source>
</evidence>
<feature type="transmembrane region" description="Helical" evidence="1">
    <location>
        <begin position="12"/>
        <end position="32"/>
    </location>
</feature>
<name>A0A255XQR5_9PROT</name>
<protein>
    <recommendedName>
        <fullName evidence="6">DUF1449 domain-containing protein</fullName>
    </recommendedName>
</protein>
<gene>
    <name evidence="4" type="ORF">CHR90_09960</name>
</gene>
<sequence length="215" mass="22623">MGFFTATATAPFGVAAFLLIGLVIVELVGLLFAQNLSAVLDDLIPDGSGHGLWGDALAWLHIGQVPALVLLMLFLTGFSVGGYALQQVSVGVADAYLPALLASLAALPFGILSMRLFGASLGRFFPRDETSAVSDASFIGRGGVISGGSARSGFAAQAQVRDHHNRMHYLMVEPDREGEEFAIGTPIIIVHKQGAFYRAIRDPQAAAAFIKPPLS</sequence>
<dbReference type="InterPro" id="IPR048376">
    <property type="entry name" value="YqiJ_N"/>
</dbReference>
<keyword evidence="1" id="KW-0812">Transmembrane</keyword>
<keyword evidence="1" id="KW-0472">Membrane</keyword>
<evidence type="ECO:0000259" key="2">
    <source>
        <dbReference type="Pfam" id="PF07290"/>
    </source>
</evidence>
<feature type="domain" description="Inner membrane protein YqiJ OB-fold" evidence="2">
    <location>
        <begin position="137"/>
        <end position="200"/>
    </location>
</feature>
<proteinExistence type="predicted"/>
<dbReference type="InterPro" id="IPR010840">
    <property type="entry name" value="YqiJ_OB"/>
</dbReference>
<dbReference type="Pfam" id="PF07290">
    <property type="entry name" value="YqiJ_OB"/>
    <property type="match status" value="1"/>
</dbReference>
<comment type="caution">
    <text evidence="4">The sequence shown here is derived from an EMBL/GenBank/DDBJ whole genome shotgun (WGS) entry which is preliminary data.</text>
</comment>
<dbReference type="Proteomes" id="UP000216361">
    <property type="component" value="Unassembled WGS sequence"/>
</dbReference>
<reference evidence="4 5" key="1">
    <citation type="submission" date="2017-07" db="EMBL/GenBank/DDBJ databases">
        <title>Elstera cyanobacteriorum sp. nov., a novel bacterium isolated from cyanobacterial aggregates in a eutrophic lake.</title>
        <authorList>
            <person name="Cai H."/>
        </authorList>
    </citation>
    <scope>NUCLEOTIDE SEQUENCE [LARGE SCALE GENOMIC DNA]</scope>
    <source>
        <strain evidence="4 5">TH019</strain>
    </source>
</reference>
<dbReference type="AlphaFoldDB" id="A0A255XQR5"/>
<dbReference type="Pfam" id="PF21001">
    <property type="entry name" value="YqiJ_N"/>
    <property type="match status" value="1"/>
</dbReference>
<feature type="domain" description="Inner membrane protein YqiJ N-terminal" evidence="3">
    <location>
        <begin position="10"/>
        <end position="112"/>
    </location>
</feature>
<dbReference type="EMBL" id="NOXS01000032">
    <property type="protein sequence ID" value="OYQ18590.1"/>
    <property type="molecule type" value="Genomic_DNA"/>
</dbReference>
<feature type="transmembrane region" description="Helical" evidence="1">
    <location>
        <begin position="52"/>
        <end position="75"/>
    </location>
</feature>
<evidence type="ECO:0000313" key="5">
    <source>
        <dbReference type="Proteomes" id="UP000216361"/>
    </source>
</evidence>
<evidence type="ECO:0008006" key="6">
    <source>
        <dbReference type="Google" id="ProtNLM"/>
    </source>
</evidence>
<accession>A0A255XQR5</accession>